<comment type="caution">
    <text evidence="5">The sequence shown here is derived from an EMBL/GenBank/DDBJ whole genome shotgun (WGS) entry which is preliminary data.</text>
</comment>
<keyword evidence="3" id="KW-0804">Transcription</keyword>
<dbReference type="InterPro" id="IPR039425">
    <property type="entry name" value="RNA_pol_sigma-70-like"/>
</dbReference>
<dbReference type="InterPro" id="IPR013325">
    <property type="entry name" value="RNA_pol_sigma_r2"/>
</dbReference>
<evidence type="ECO:0000259" key="4">
    <source>
        <dbReference type="Pfam" id="PF04542"/>
    </source>
</evidence>
<dbReference type="PANTHER" id="PTHR43133">
    <property type="entry name" value="RNA POLYMERASE ECF-TYPE SIGMA FACTO"/>
    <property type="match status" value="1"/>
</dbReference>
<sequence>MNKKDINQIYKENVTIVYKFIYCLTHDADIAEELTQETFFQAIKGIDRFEGRCKISVWLCEIAKKLWYKELAKKNKHTNEELNENIVSAVIFAILGSILKVDKKLNR</sequence>
<keyword evidence="1" id="KW-0805">Transcription regulation</keyword>
<evidence type="ECO:0000313" key="5">
    <source>
        <dbReference type="EMBL" id="MSR92608.1"/>
    </source>
</evidence>
<organism evidence="5 6">
    <name type="scientific">Inconstantimicrobium porci</name>
    <dbReference type="NCBI Taxonomy" id="2652291"/>
    <lineage>
        <taxon>Bacteria</taxon>
        <taxon>Bacillati</taxon>
        <taxon>Bacillota</taxon>
        <taxon>Clostridia</taxon>
        <taxon>Eubacteriales</taxon>
        <taxon>Clostridiaceae</taxon>
        <taxon>Inconstantimicrobium</taxon>
    </lineage>
</organism>
<dbReference type="InterPro" id="IPR007627">
    <property type="entry name" value="RNA_pol_sigma70_r2"/>
</dbReference>
<dbReference type="Pfam" id="PF04542">
    <property type="entry name" value="Sigma70_r2"/>
    <property type="match status" value="1"/>
</dbReference>
<dbReference type="AlphaFoldDB" id="A0A7X2N0S9"/>
<dbReference type="Proteomes" id="UP000460287">
    <property type="component" value="Unassembled WGS sequence"/>
</dbReference>
<protein>
    <recommendedName>
        <fullName evidence="4">RNA polymerase sigma-70 region 2 domain-containing protein</fullName>
    </recommendedName>
</protein>
<name>A0A7X2N0S9_9CLOT</name>
<accession>A0A7X2N0S9</accession>
<dbReference type="SUPFAM" id="SSF88946">
    <property type="entry name" value="Sigma2 domain of RNA polymerase sigma factors"/>
    <property type="match status" value="1"/>
</dbReference>
<dbReference type="GO" id="GO:0016987">
    <property type="term" value="F:sigma factor activity"/>
    <property type="evidence" value="ECO:0007669"/>
    <property type="project" value="UniProtKB-KW"/>
</dbReference>
<evidence type="ECO:0000256" key="2">
    <source>
        <dbReference type="ARBA" id="ARBA00023082"/>
    </source>
</evidence>
<proteinExistence type="predicted"/>
<keyword evidence="2" id="KW-0731">Sigma factor</keyword>
<dbReference type="GO" id="GO:0006352">
    <property type="term" value="P:DNA-templated transcription initiation"/>
    <property type="evidence" value="ECO:0007669"/>
    <property type="project" value="InterPro"/>
</dbReference>
<dbReference type="Gene3D" id="1.10.1740.10">
    <property type="match status" value="1"/>
</dbReference>
<feature type="domain" description="RNA polymerase sigma-70 region 2" evidence="4">
    <location>
        <begin position="10"/>
        <end position="75"/>
    </location>
</feature>
<evidence type="ECO:0000313" key="6">
    <source>
        <dbReference type="Proteomes" id="UP000460287"/>
    </source>
</evidence>
<evidence type="ECO:0000256" key="1">
    <source>
        <dbReference type="ARBA" id="ARBA00023015"/>
    </source>
</evidence>
<dbReference type="EMBL" id="VULX01000039">
    <property type="protein sequence ID" value="MSR92608.1"/>
    <property type="molecule type" value="Genomic_DNA"/>
</dbReference>
<gene>
    <name evidence="5" type="ORF">FYJ33_14845</name>
</gene>
<dbReference type="RefSeq" id="WP_154532654.1">
    <property type="nucleotide sequence ID" value="NZ_VULX01000039.1"/>
</dbReference>
<dbReference type="PANTHER" id="PTHR43133:SF46">
    <property type="entry name" value="RNA POLYMERASE SIGMA-70 FACTOR ECF SUBFAMILY"/>
    <property type="match status" value="1"/>
</dbReference>
<evidence type="ECO:0000256" key="3">
    <source>
        <dbReference type="ARBA" id="ARBA00023163"/>
    </source>
</evidence>
<reference evidence="5 6" key="1">
    <citation type="submission" date="2019-08" db="EMBL/GenBank/DDBJ databases">
        <title>In-depth cultivation of the pig gut microbiome towards novel bacterial diversity and tailored functional studies.</title>
        <authorList>
            <person name="Wylensek D."/>
            <person name="Hitch T.C.A."/>
            <person name="Clavel T."/>
        </authorList>
    </citation>
    <scope>NUCLEOTIDE SEQUENCE [LARGE SCALE GENOMIC DNA]</scope>
    <source>
        <strain evidence="5 6">WCA-383-APC-5B</strain>
    </source>
</reference>
<keyword evidence="6" id="KW-1185">Reference proteome</keyword>